<feature type="chain" id="PRO_5043461698" description="Bifunctional inhibitor/plant lipid transfer protein/seed storage helical domain-containing protein" evidence="4">
    <location>
        <begin position="26"/>
        <end position="93"/>
    </location>
</feature>
<dbReference type="SUPFAM" id="SSF47699">
    <property type="entry name" value="Bifunctional inhibitor/lipid-transfer protein/seed storage 2S albumin"/>
    <property type="match status" value="1"/>
</dbReference>
<sequence>MAKVLAMLVAVLAVVVALSAGGASAQGCNAGSLAVCAGPIISGSTPSAACCSNLRAQRGCFCQFARNPAYGTYINSPNARKTLSACNIAVPRC</sequence>
<evidence type="ECO:0000256" key="3">
    <source>
        <dbReference type="ARBA" id="ARBA00023121"/>
    </source>
</evidence>
<evidence type="ECO:0000256" key="2">
    <source>
        <dbReference type="ARBA" id="ARBA00022448"/>
    </source>
</evidence>
<dbReference type="CDD" id="cd01959">
    <property type="entry name" value="nsLTP2"/>
    <property type="match status" value="1"/>
</dbReference>
<evidence type="ECO:0000313" key="7">
    <source>
        <dbReference type="Proteomes" id="UP001054889"/>
    </source>
</evidence>
<evidence type="ECO:0000313" key="6">
    <source>
        <dbReference type="EMBL" id="GJM91169.1"/>
    </source>
</evidence>
<dbReference type="EMBL" id="BQKI01000003">
    <property type="protein sequence ID" value="GJM91169.1"/>
    <property type="molecule type" value="Genomic_DNA"/>
</dbReference>
<organism evidence="6 7">
    <name type="scientific">Eleusine coracana subsp. coracana</name>
    <dbReference type="NCBI Taxonomy" id="191504"/>
    <lineage>
        <taxon>Eukaryota</taxon>
        <taxon>Viridiplantae</taxon>
        <taxon>Streptophyta</taxon>
        <taxon>Embryophyta</taxon>
        <taxon>Tracheophyta</taxon>
        <taxon>Spermatophyta</taxon>
        <taxon>Magnoliopsida</taxon>
        <taxon>Liliopsida</taxon>
        <taxon>Poales</taxon>
        <taxon>Poaceae</taxon>
        <taxon>PACMAD clade</taxon>
        <taxon>Chloridoideae</taxon>
        <taxon>Cynodonteae</taxon>
        <taxon>Eleusininae</taxon>
        <taxon>Eleusine</taxon>
    </lineage>
</organism>
<evidence type="ECO:0000259" key="5">
    <source>
        <dbReference type="SMART" id="SM00499"/>
    </source>
</evidence>
<dbReference type="SMART" id="SM00499">
    <property type="entry name" value="AAI"/>
    <property type="match status" value="1"/>
</dbReference>
<dbReference type="GO" id="GO:0006869">
    <property type="term" value="P:lipid transport"/>
    <property type="evidence" value="ECO:0007669"/>
    <property type="project" value="InterPro"/>
</dbReference>
<dbReference type="InterPro" id="IPR036312">
    <property type="entry name" value="Bifun_inhib/LTP/seed_sf"/>
</dbReference>
<dbReference type="PROSITE" id="PS51257">
    <property type="entry name" value="PROKAR_LIPOPROTEIN"/>
    <property type="match status" value="1"/>
</dbReference>
<dbReference type="PANTHER" id="PTHR33214">
    <property type="entry name" value="BIFUNCTIONAL INHIBITOR/LIPID-TRANSFER PROTEIN/SEED STORAGE 2S ALBUMIN SUPERFAMILY PROTEIN"/>
    <property type="match status" value="1"/>
</dbReference>
<keyword evidence="7" id="KW-1185">Reference proteome</keyword>
<accession>A0AAV5BXR4</accession>
<reference evidence="6" key="2">
    <citation type="submission" date="2021-12" db="EMBL/GenBank/DDBJ databases">
        <title>Resequencing data analysis of finger millet.</title>
        <authorList>
            <person name="Hatakeyama M."/>
            <person name="Aluri S."/>
            <person name="Balachadran M.T."/>
            <person name="Sivarajan S.R."/>
            <person name="Poveda L."/>
            <person name="Shimizu-Inatsugi R."/>
            <person name="Schlapbach R."/>
            <person name="Sreeman S.M."/>
            <person name="Shimizu K.K."/>
        </authorList>
    </citation>
    <scope>NUCLEOTIDE SEQUENCE</scope>
</reference>
<name>A0AAV5BXR4_ELECO</name>
<dbReference type="Pfam" id="PF00234">
    <property type="entry name" value="Tryp_alpha_amyl"/>
    <property type="match status" value="1"/>
</dbReference>
<comment type="caution">
    <text evidence="6">The sequence shown here is derived from an EMBL/GenBank/DDBJ whole genome shotgun (WGS) entry which is preliminary data.</text>
</comment>
<feature type="signal peptide" evidence="4">
    <location>
        <begin position="1"/>
        <end position="25"/>
    </location>
</feature>
<protein>
    <recommendedName>
        <fullName evidence="5">Bifunctional inhibitor/plant lipid transfer protein/seed storage helical domain-containing protein</fullName>
    </recommendedName>
</protein>
<dbReference type="PANTHER" id="PTHR33214:SF50">
    <property type="entry name" value="LIPID-TRANSFER PROTEIN 2G, PUTATIVE, EXPRESSED-RELATED"/>
    <property type="match status" value="1"/>
</dbReference>
<dbReference type="Gene3D" id="1.10.110.10">
    <property type="entry name" value="Plant lipid-transfer and hydrophobic proteins"/>
    <property type="match status" value="1"/>
</dbReference>
<comment type="similarity">
    <text evidence="1">Belongs to the plant LTP family. B11E subfamily.</text>
</comment>
<reference evidence="6" key="1">
    <citation type="journal article" date="2018" name="DNA Res.">
        <title>Multiple hybrid de novo genome assembly of finger millet, an orphan allotetraploid crop.</title>
        <authorList>
            <person name="Hatakeyama M."/>
            <person name="Aluri S."/>
            <person name="Balachadran M.T."/>
            <person name="Sivarajan S.R."/>
            <person name="Patrignani A."/>
            <person name="Gruter S."/>
            <person name="Poveda L."/>
            <person name="Shimizu-Inatsugi R."/>
            <person name="Baeten J."/>
            <person name="Francoijs K.J."/>
            <person name="Nataraja K.N."/>
            <person name="Reddy Y.A.N."/>
            <person name="Phadnis S."/>
            <person name="Ravikumar R.L."/>
            <person name="Schlapbach R."/>
            <person name="Sreeman S.M."/>
            <person name="Shimizu K.K."/>
        </authorList>
    </citation>
    <scope>NUCLEOTIDE SEQUENCE</scope>
</reference>
<dbReference type="InterPro" id="IPR016140">
    <property type="entry name" value="Bifunc_inhib/LTP/seed_store"/>
</dbReference>
<dbReference type="InterPro" id="IPR033872">
    <property type="entry name" value="nsLTP2"/>
</dbReference>
<keyword evidence="3" id="KW-0446">Lipid-binding</keyword>
<proteinExistence type="inferred from homology"/>
<keyword evidence="2" id="KW-0813">Transport</keyword>
<evidence type="ECO:0000256" key="1">
    <source>
        <dbReference type="ARBA" id="ARBA00009707"/>
    </source>
</evidence>
<evidence type="ECO:0000256" key="4">
    <source>
        <dbReference type="SAM" id="SignalP"/>
    </source>
</evidence>
<dbReference type="Proteomes" id="UP001054889">
    <property type="component" value="Unassembled WGS sequence"/>
</dbReference>
<keyword evidence="4" id="KW-0732">Signal</keyword>
<dbReference type="AlphaFoldDB" id="A0AAV5BXR4"/>
<feature type="domain" description="Bifunctional inhibitor/plant lipid transfer protein/seed storage helical" evidence="5">
    <location>
        <begin position="28"/>
        <end position="93"/>
    </location>
</feature>
<dbReference type="GO" id="GO:0008289">
    <property type="term" value="F:lipid binding"/>
    <property type="evidence" value="ECO:0007669"/>
    <property type="project" value="UniProtKB-KW"/>
</dbReference>
<gene>
    <name evidence="6" type="primary">ga07517</name>
    <name evidence="6" type="ORF">PR202_ga07517</name>
</gene>